<dbReference type="Gene3D" id="3.30.50.10">
    <property type="entry name" value="Erythroid Transcription Factor GATA-1, subunit A"/>
    <property type="match status" value="1"/>
</dbReference>
<feature type="compositionally biased region" description="Polar residues" evidence="16">
    <location>
        <begin position="969"/>
        <end position="980"/>
    </location>
</feature>
<feature type="compositionally biased region" description="Polar residues" evidence="16">
    <location>
        <begin position="212"/>
        <end position="246"/>
    </location>
</feature>
<evidence type="ECO:0000259" key="18">
    <source>
        <dbReference type="PROSITE" id="PS50114"/>
    </source>
</evidence>
<feature type="domain" description="GATA-type" evidence="18">
    <location>
        <begin position="911"/>
        <end position="944"/>
    </location>
</feature>
<reference evidence="19" key="1">
    <citation type="submission" date="2023-03" db="EMBL/GenBank/DDBJ databases">
        <title>Complete genome of Cladonia borealis.</title>
        <authorList>
            <person name="Park H."/>
        </authorList>
    </citation>
    <scope>NUCLEOTIDE SEQUENCE</scope>
    <source>
        <strain evidence="19">ANT050790</strain>
    </source>
</reference>
<evidence type="ECO:0000256" key="12">
    <source>
        <dbReference type="ARBA" id="ARBA00023159"/>
    </source>
</evidence>
<dbReference type="GO" id="GO:0008270">
    <property type="term" value="F:zinc ion binding"/>
    <property type="evidence" value="ECO:0007669"/>
    <property type="project" value="UniProtKB-KW"/>
</dbReference>
<evidence type="ECO:0000313" key="20">
    <source>
        <dbReference type="Proteomes" id="UP001166286"/>
    </source>
</evidence>
<keyword evidence="1" id="KW-0600">Photoreceptor protein</keyword>
<dbReference type="EMBL" id="JAFEKC020000001">
    <property type="protein sequence ID" value="KAK0517196.1"/>
    <property type="molecule type" value="Genomic_DNA"/>
</dbReference>
<dbReference type="InterPro" id="IPR035965">
    <property type="entry name" value="PAS-like_dom_sf"/>
</dbReference>
<protein>
    <recommendedName>
        <fullName evidence="21">White collar 1 protein</fullName>
    </recommendedName>
</protein>
<keyword evidence="4" id="KW-0288">FMN</keyword>
<name>A0AA39UF35_9LECA</name>
<evidence type="ECO:0000256" key="14">
    <source>
        <dbReference type="ARBA" id="ARBA00023170"/>
    </source>
</evidence>
<keyword evidence="14" id="KW-0675">Receptor</keyword>
<evidence type="ECO:0000256" key="2">
    <source>
        <dbReference type="ARBA" id="ARBA00022606"/>
    </source>
</evidence>
<keyword evidence="6" id="KW-0677">Repeat</keyword>
<evidence type="ECO:0000256" key="13">
    <source>
        <dbReference type="ARBA" id="ARBA00023163"/>
    </source>
</evidence>
<evidence type="ECO:0000256" key="1">
    <source>
        <dbReference type="ARBA" id="ARBA00022543"/>
    </source>
</evidence>
<dbReference type="InterPro" id="IPR000679">
    <property type="entry name" value="Znf_GATA"/>
</dbReference>
<dbReference type="SUPFAM" id="SSF57716">
    <property type="entry name" value="Glucocorticoid receptor-like (DNA-binding domain)"/>
    <property type="match status" value="1"/>
</dbReference>
<feature type="compositionally biased region" description="Polar residues" evidence="16">
    <location>
        <begin position="991"/>
        <end position="1005"/>
    </location>
</feature>
<evidence type="ECO:0000256" key="9">
    <source>
        <dbReference type="ARBA" id="ARBA00022991"/>
    </source>
</evidence>
<evidence type="ECO:0000256" key="5">
    <source>
        <dbReference type="ARBA" id="ARBA00022723"/>
    </source>
</evidence>
<evidence type="ECO:0000256" key="3">
    <source>
        <dbReference type="ARBA" id="ARBA00022630"/>
    </source>
</evidence>
<dbReference type="FunFam" id="3.30.450.20:FF:000064">
    <property type="entry name" value="Vivid PAS protein VVD"/>
    <property type="match status" value="1"/>
</dbReference>
<evidence type="ECO:0000259" key="17">
    <source>
        <dbReference type="PROSITE" id="PS50112"/>
    </source>
</evidence>
<dbReference type="InterPro" id="IPR013088">
    <property type="entry name" value="Znf_NHR/GATA"/>
</dbReference>
<evidence type="ECO:0000256" key="6">
    <source>
        <dbReference type="ARBA" id="ARBA00022737"/>
    </source>
</evidence>
<dbReference type="SUPFAM" id="SSF55785">
    <property type="entry name" value="PYP-like sensor domain (PAS domain)"/>
    <property type="match status" value="3"/>
</dbReference>
<dbReference type="CDD" id="cd00130">
    <property type="entry name" value="PAS"/>
    <property type="match status" value="3"/>
</dbReference>
<feature type="compositionally biased region" description="Polar residues" evidence="16">
    <location>
        <begin position="318"/>
        <end position="329"/>
    </location>
</feature>
<dbReference type="Proteomes" id="UP001166286">
    <property type="component" value="Unassembled WGS sequence"/>
</dbReference>
<dbReference type="Pfam" id="PF08447">
    <property type="entry name" value="PAS_3"/>
    <property type="match status" value="1"/>
</dbReference>
<evidence type="ECO:0000256" key="8">
    <source>
        <dbReference type="ARBA" id="ARBA00022833"/>
    </source>
</evidence>
<keyword evidence="8" id="KW-0862">Zinc</keyword>
<sequence length="1049" mass="115595">MDQTNVGNMNGYYERQYSSEELQRLTDMNNHDAMMGIMTPNGMDSSGMIGGGQTLDDIISQNNEKLTLQEELHRRRSFHHSQSYGGTSRAIQEQDSRRSSMLEFGSANNGDLEGFQFDPAHVQSNNGMHHTPNIAQRRLESQRDRRPLSNESLALNTSFPNMATSYTPISSSSPYGQPLNSSNSLSYDMPEAYMSSNMLMGMEYPTHPLDNGNGSMTPRQTYSQNNYTGGLTNSPLQANLQSSTPGQVHDPGGGSLGQQELMDKMPSMQMSDQMQNLQVNLSQPPMSMPSTSPAMQLSGPQGFPDFEPPPKPKPTPNLDISTNAEGQPFQGQNNAAQQVVPQYRNAYSSSGFDMLGVLMRVAARPKPQINIGAVDMSCAFVVCDVTQHDVPIVYCSDVFERLTAYTKHEILGRNCRFLQAPDGKIQAGVKRKYVDDQSVLRIKNMINARQETQISLINYRKGGQPFMNLLTMIPIKWDTDDFKYYVGFQVDLVEQPTSITNKNPDGSYSINYQRGLLPRYVIPENHTQRDSELGQTVARDDVSTVLSTIGSGESELSKRIWDKVLLENTDDVVHVLSLKGLFLYLSPSSRKVLEYDPSELVGTALSSVCHPSDIVPVTRELKDTSTGAAVNVVFRIRRKHSGYTWFESHGSLHLEQGKGRKCIIMVGRERPVYALARSDILSVGGFGESELWTKMSTSGMFLFVSSHVRSLLDRQPDDLVGTSAKDLMRAESKLEFGRMLELARTGVRVTFKHDVQNKRGQVLQARTTIYPGDACEGQKPTFLVAQTRLLKLPRTIHRQVSSASQKVDPKATSPTSSAGGASGDRQTPHPAAGGVKSDQVTTQAGGSGLVIGNQHEALASEENVFDELKTTRSTSWQFELRQMEKRNRLLAEELQGLLSSKKKRKRRNGAGQMQKDCANCHTRVTPEWRRGPSGQRDLCNSCGLRWAKENGRVTPRTSSQKSDKGSASPARSNSHNSATGADQGADPMSVPMQQQRSPQGLNTDSHNAKLARMEAAASQGYGGGIPAKIEEGIEPGDNTLRPRYANGGS</sequence>
<dbReference type="InterPro" id="IPR001610">
    <property type="entry name" value="PAC"/>
</dbReference>
<feature type="region of interest" description="Disordered" evidence="16">
    <location>
        <begin position="282"/>
        <end position="329"/>
    </location>
</feature>
<keyword evidence="9" id="KW-0157">Chromophore</keyword>
<comment type="caution">
    <text evidence="19">The sequence shown here is derived from an EMBL/GenBank/DDBJ whole genome shotgun (WGS) entry which is preliminary data.</text>
</comment>
<feature type="domain" description="PAS" evidence="17">
    <location>
        <begin position="565"/>
        <end position="628"/>
    </location>
</feature>
<evidence type="ECO:0000256" key="7">
    <source>
        <dbReference type="ARBA" id="ARBA00022771"/>
    </source>
</evidence>
<dbReference type="Pfam" id="PF13426">
    <property type="entry name" value="PAS_9"/>
    <property type="match status" value="2"/>
</dbReference>
<dbReference type="GO" id="GO:0005634">
    <property type="term" value="C:nucleus"/>
    <property type="evidence" value="ECO:0007669"/>
    <property type="project" value="TreeGrafter"/>
</dbReference>
<evidence type="ECO:0000313" key="19">
    <source>
        <dbReference type="EMBL" id="KAK0517196.1"/>
    </source>
</evidence>
<dbReference type="GO" id="GO:0043565">
    <property type="term" value="F:sequence-specific DNA binding"/>
    <property type="evidence" value="ECO:0007669"/>
    <property type="project" value="InterPro"/>
</dbReference>
<dbReference type="Pfam" id="PF00320">
    <property type="entry name" value="GATA"/>
    <property type="match status" value="1"/>
</dbReference>
<dbReference type="GO" id="GO:0006355">
    <property type="term" value="P:regulation of DNA-templated transcription"/>
    <property type="evidence" value="ECO:0007669"/>
    <property type="project" value="InterPro"/>
</dbReference>
<evidence type="ECO:0008006" key="21">
    <source>
        <dbReference type="Google" id="ProtNLM"/>
    </source>
</evidence>
<feature type="compositionally biased region" description="Low complexity" evidence="16">
    <location>
        <begin position="282"/>
        <end position="305"/>
    </location>
</feature>
<keyword evidence="10" id="KW-0805">Transcription regulation</keyword>
<dbReference type="InterPro" id="IPR013655">
    <property type="entry name" value="PAS_fold_3"/>
</dbReference>
<evidence type="ECO:0000256" key="4">
    <source>
        <dbReference type="ARBA" id="ARBA00022643"/>
    </source>
</evidence>
<dbReference type="SMART" id="SM00401">
    <property type="entry name" value="ZnF_GATA"/>
    <property type="match status" value="1"/>
</dbReference>
<feature type="region of interest" description="Disordered" evidence="16">
    <location>
        <begin position="950"/>
        <end position="1049"/>
    </location>
</feature>
<feature type="compositionally biased region" description="Pro residues" evidence="16">
    <location>
        <begin position="306"/>
        <end position="315"/>
    </location>
</feature>
<dbReference type="PROSITE" id="PS00344">
    <property type="entry name" value="GATA_ZN_FINGER_1"/>
    <property type="match status" value="1"/>
</dbReference>
<evidence type="ECO:0000256" key="11">
    <source>
        <dbReference type="ARBA" id="ARBA00023125"/>
    </source>
</evidence>
<dbReference type="GO" id="GO:0009881">
    <property type="term" value="F:photoreceptor activity"/>
    <property type="evidence" value="ECO:0007669"/>
    <property type="project" value="UniProtKB-KW"/>
</dbReference>
<keyword evidence="7 15" id="KW-0863">Zinc-finger</keyword>
<keyword evidence="11" id="KW-0238">DNA-binding</keyword>
<keyword evidence="13" id="KW-0804">Transcription</keyword>
<dbReference type="Gene3D" id="3.30.450.20">
    <property type="entry name" value="PAS domain"/>
    <property type="match status" value="3"/>
</dbReference>
<gene>
    <name evidence="19" type="ORF">JMJ35_000351</name>
</gene>
<feature type="region of interest" description="Disordered" evidence="16">
    <location>
        <begin position="210"/>
        <end position="260"/>
    </location>
</feature>
<keyword evidence="20" id="KW-1185">Reference proteome</keyword>
<dbReference type="PANTHER" id="PTHR47429:SF7">
    <property type="entry name" value="GATA-FACTOR"/>
    <property type="match status" value="1"/>
</dbReference>
<keyword evidence="12" id="KW-0010">Activator</keyword>
<feature type="compositionally biased region" description="Polar residues" evidence="16">
    <location>
        <begin position="80"/>
        <end position="91"/>
    </location>
</feature>
<feature type="region of interest" description="Disordered" evidence="16">
    <location>
        <begin position="75"/>
        <end position="107"/>
    </location>
</feature>
<dbReference type="PROSITE" id="PS50114">
    <property type="entry name" value="GATA_ZN_FINGER_2"/>
    <property type="match status" value="1"/>
</dbReference>
<dbReference type="PROSITE" id="PS50112">
    <property type="entry name" value="PAS"/>
    <property type="match status" value="1"/>
</dbReference>
<proteinExistence type="predicted"/>
<keyword evidence="5" id="KW-0479">Metal-binding</keyword>
<feature type="region of interest" description="Disordered" evidence="16">
    <location>
        <begin position="798"/>
        <end position="847"/>
    </location>
</feature>
<dbReference type="AlphaFoldDB" id="A0AA39UF35"/>
<dbReference type="CDD" id="cd00202">
    <property type="entry name" value="ZnF_GATA"/>
    <property type="match status" value="1"/>
</dbReference>
<keyword evidence="3" id="KW-0285">Flavoprotein</keyword>
<evidence type="ECO:0000256" key="15">
    <source>
        <dbReference type="PROSITE-ProRule" id="PRU00094"/>
    </source>
</evidence>
<dbReference type="NCBIfam" id="TIGR00229">
    <property type="entry name" value="sensory_box"/>
    <property type="match status" value="1"/>
</dbReference>
<dbReference type="PANTHER" id="PTHR47429">
    <property type="entry name" value="PROTEIN TWIN LOV 1"/>
    <property type="match status" value="1"/>
</dbReference>
<accession>A0AA39UF35</accession>
<dbReference type="SMART" id="SM00086">
    <property type="entry name" value="PAC"/>
    <property type="match status" value="2"/>
</dbReference>
<keyword evidence="2" id="KW-0716">Sensory transduction</keyword>
<organism evidence="19 20">
    <name type="scientific">Cladonia borealis</name>
    <dbReference type="NCBI Taxonomy" id="184061"/>
    <lineage>
        <taxon>Eukaryota</taxon>
        <taxon>Fungi</taxon>
        <taxon>Dikarya</taxon>
        <taxon>Ascomycota</taxon>
        <taxon>Pezizomycotina</taxon>
        <taxon>Lecanoromycetes</taxon>
        <taxon>OSLEUM clade</taxon>
        <taxon>Lecanoromycetidae</taxon>
        <taxon>Lecanorales</taxon>
        <taxon>Lecanorineae</taxon>
        <taxon>Cladoniaceae</taxon>
        <taxon>Cladonia</taxon>
    </lineage>
</organism>
<dbReference type="SMART" id="SM00091">
    <property type="entry name" value="PAS"/>
    <property type="match status" value="3"/>
</dbReference>
<evidence type="ECO:0000256" key="16">
    <source>
        <dbReference type="SAM" id="MobiDB-lite"/>
    </source>
</evidence>
<dbReference type="InterPro" id="IPR000014">
    <property type="entry name" value="PAS"/>
</dbReference>
<dbReference type="FunFam" id="3.30.450.20:FF:000063">
    <property type="entry name" value="White collar 1 protein"/>
    <property type="match status" value="1"/>
</dbReference>
<evidence type="ECO:0000256" key="10">
    <source>
        <dbReference type="ARBA" id="ARBA00023015"/>
    </source>
</evidence>